<dbReference type="GO" id="GO:0008270">
    <property type="term" value="F:zinc ion binding"/>
    <property type="evidence" value="ECO:0007669"/>
    <property type="project" value="UniProtKB-KW"/>
</dbReference>
<feature type="non-terminal residue" evidence="10">
    <location>
        <position position="1"/>
    </location>
</feature>
<dbReference type="Proteomes" id="UP000310200">
    <property type="component" value="Unassembled WGS sequence"/>
</dbReference>
<dbReference type="PRINTS" id="PR00619">
    <property type="entry name" value="GATAZNFINGER"/>
</dbReference>
<organism evidence="10 11">
    <name type="scientific">Temnothorax longispinosus</name>
    <dbReference type="NCBI Taxonomy" id="300112"/>
    <lineage>
        <taxon>Eukaryota</taxon>
        <taxon>Metazoa</taxon>
        <taxon>Ecdysozoa</taxon>
        <taxon>Arthropoda</taxon>
        <taxon>Hexapoda</taxon>
        <taxon>Insecta</taxon>
        <taxon>Pterygota</taxon>
        <taxon>Neoptera</taxon>
        <taxon>Endopterygota</taxon>
        <taxon>Hymenoptera</taxon>
        <taxon>Apocrita</taxon>
        <taxon>Aculeata</taxon>
        <taxon>Formicoidea</taxon>
        <taxon>Formicidae</taxon>
        <taxon>Myrmicinae</taxon>
        <taxon>Temnothorax</taxon>
    </lineage>
</organism>
<dbReference type="STRING" id="300112.A0A4S2KZ45"/>
<dbReference type="PANTHER" id="PTHR10071">
    <property type="entry name" value="TRANSCRIPTION FACTOR GATA FAMILY MEMBER"/>
    <property type="match status" value="1"/>
</dbReference>
<accession>A0A4S2KZ45</accession>
<dbReference type="InterPro" id="IPR013088">
    <property type="entry name" value="Znf_NHR/GATA"/>
</dbReference>
<evidence type="ECO:0000313" key="10">
    <source>
        <dbReference type="EMBL" id="TGZ55515.1"/>
    </source>
</evidence>
<evidence type="ECO:0000256" key="3">
    <source>
        <dbReference type="ARBA" id="ARBA00022771"/>
    </source>
</evidence>
<name>A0A4S2KZ45_9HYME</name>
<keyword evidence="2" id="KW-0479">Metal-binding</keyword>
<evidence type="ECO:0000256" key="5">
    <source>
        <dbReference type="ARBA" id="ARBA00023015"/>
    </source>
</evidence>
<comment type="subcellular location">
    <subcellularLocation>
        <location evidence="1">Nucleus</location>
    </subcellularLocation>
</comment>
<dbReference type="AlphaFoldDB" id="A0A4S2KZ45"/>
<feature type="domain" description="GATA-type" evidence="9">
    <location>
        <begin position="24"/>
        <end position="67"/>
    </location>
</feature>
<evidence type="ECO:0000256" key="7">
    <source>
        <dbReference type="ARBA" id="ARBA00023242"/>
    </source>
</evidence>
<dbReference type="InterPro" id="IPR000679">
    <property type="entry name" value="Znf_GATA"/>
</dbReference>
<comment type="caution">
    <text evidence="10">The sequence shown here is derived from an EMBL/GenBank/DDBJ whole genome shotgun (WGS) entry which is preliminary data.</text>
</comment>
<dbReference type="GO" id="GO:0000978">
    <property type="term" value="F:RNA polymerase II cis-regulatory region sequence-specific DNA binding"/>
    <property type="evidence" value="ECO:0007669"/>
    <property type="project" value="TreeGrafter"/>
</dbReference>
<dbReference type="PROSITE" id="PS00344">
    <property type="entry name" value="GATA_ZN_FINGER_1"/>
    <property type="match status" value="1"/>
</dbReference>
<dbReference type="SMART" id="SM00401">
    <property type="entry name" value="ZnF_GATA"/>
    <property type="match status" value="1"/>
</dbReference>
<evidence type="ECO:0000256" key="4">
    <source>
        <dbReference type="ARBA" id="ARBA00022833"/>
    </source>
</evidence>
<dbReference type="GO" id="GO:0005634">
    <property type="term" value="C:nucleus"/>
    <property type="evidence" value="ECO:0007669"/>
    <property type="project" value="UniProtKB-SubCell"/>
</dbReference>
<dbReference type="Pfam" id="PF00320">
    <property type="entry name" value="GATA"/>
    <property type="match status" value="1"/>
</dbReference>
<evidence type="ECO:0000256" key="2">
    <source>
        <dbReference type="ARBA" id="ARBA00022723"/>
    </source>
</evidence>
<dbReference type="SUPFAM" id="SSF57716">
    <property type="entry name" value="Glucocorticoid receptor-like (DNA-binding domain)"/>
    <property type="match status" value="1"/>
</dbReference>
<keyword evidence="3 8" id="KW-0863">Zinc-finger</keyword>
<dbReference type="InterPro" id="IPR039355">
    <property type="entry name" value="Transcription_factor_GATA"/>
</dbReference>
<keyword evidence="4" id="KW-0862">Zinc</keyword>
<keyword evidence="6" id="KW-0804">Transcription</keyword>
<dbReference type="PROSITE" id="PS50114">
    <property type="entry name" value="GATA_ZN_FINGER_2"/>
    <property type="match status" value="1"/>
</dbReference>
<keyword evidence="11" id="KW-1185">Reference proteome</keyword>
<dbReference type="GO" id="GO:0045944">
    <property type="term" value="P:positive regulation of transcription by RNA polymerase II"/>
    <property type="evidence" value="ECO:0007669"/>
    <property type="project" value="TreeGrafter"/>
</dbReference>
<dbReference type="GO" id="GO:0000981">
    <property type="term" value="F:DNA-binding transcription factor activity, RNA polymerase II-specific"/>
    <property type="evidence" value="ECO:0007669"/>
    <property type="project" value="TreeGrafter"/>
</dbReference>
<keyword evidence="5" id="KW-0805">Transcription regulation</keyword>
<dbReference type="GO" id="GO:0045165">
    <property type="term" value="P:cell fate commitment"/>
    <property type="evidence" value="ECO:0007669"/>
    <property type="project" value="TreeGrafter"/>
</dbReference>
<dbReference type="GO" id="GO:0000122">
    <property type="term" value="P:negative regulation of transcription by RNA polymerase II"/>
    <property type="evidence" value="ECO:0007669"/>
    <property type="project" value="TreeGrafter"/>
</dbReference>
<dbReference type="CDD" id="cd00202">
    <property type="entry name" value="ZnF_GATA"/>
    <property type="match status" value="1"/>
</dbReference>
<dbReference type="Gene3D" id="3.30.50.10">
    <property type="entry name" value="Erythroid Transcription Factor GATA-1, subunit A"/>
    <property type="match status" value="1"/>
</dbReference>
<sequence>KRQRDGCDICVFSFPKLSLQSAARRAGTSCANCKTATTTLWRRNQAGEPVCNACGLYYKLHNVSNTH</sequence>
<proteinExistence type="predicted"/>
<evidence type="ECO:0000259" key="9">
    <source>
        <dbReference type="PROSITE" id="PS50114"/>
    </source>
</evidence>
<protein>
    <submittedName>
        <fullName evidence="10">GATA-binding factor C</fullName>
    </submittedName>
</protein>
<evidence type="ECO:0000313" key="11">
    <source>
        <dbReference type="Proteomes" id="UP000310200"/>
    </source>
</evidence>
<evidence type="ECO:0000256" key="6">
    <source>
        <dbReference type="ARBA" id="ARBA00023163"/>
    </source>
</evidence>
<evidence type="ECO:0000256" key="1">
    <source>
        <dbReference type="ARBA" id="ARBA00004123"/>
    </source>
</evidence>
<gene>
    <name evidence="10" type="ORF">DBV15_06697</name>
</gene>
<evidence type="ECO:0000256" key="8">
    <source>
        <dbReference type="PROSITE-ProRule" id="PRU00094"/>
    </source>
</evidence>
<dbReference type="EMBL" id="QBLH01000455">
    <property type="protein sequence ID" value="TGZ55515.1"/>
    <property type="molecule type" value="Genomic_DNA"/>
</dbReference>
<dbReference type="PANTHER" id="PTHR10071:SF281">
    <property type="entry name" value="BOX A-BINDING FACTOR-RELATED"/>
    <property type="match status" value="1"/>
</dbReference>
<keyword evidence="7" id="KW-0539">Nucleus</keyword>
<reference evidence="10 11" key="1">
    <citation type="journal article" date="2019" name="Philos. Trans. R. Soc. Lond., B, Biol. Sci.">
        <title>Ant behaviour and brain gene expression of defending hosts depend on the ecological success of the intruding social parasite.</title>
        <authorList>
            <person name="Kaur R."/>
            <person name="Stoldt M."/>
            <person name="Jongepier E."/>
            <person name="Feldmeyer B."/>
            <person name="Menzel F."/>
            <person name="Bornberg-Bauer E."/>
            <person name="Foitzik S."/>
        </authorList>
    </citation>
    <scope>NUCLEOTIDE SEQUENCE [LARGE SCALE GENOMIC DNA]</scope>
    <source>
        <tissue evidence="10">Whole body</tissue>
    </source>
</reference>